<protein>
    <submittedName>
        <fullName evidence="2">Putative secreted protein</fullName>
    </submittedName>
</protein>
<evidence type="ECO:0000256" key="1">
    <source>
        <dbReference type="SAM" id="SignalP"/>
    </source>
</evidence>
<name>A0A2M4B651_9DIPT</name>
<dbReference type="EMBL" id="GGFK01015149">
    <property type="protein sequence ID" value="MBW48470.1"/>
    <property type="molecule type" value="Transcribed_RNA"/>
</dbReference>
<feature type="chain" id="PRO_5014992722" evidence="1">
    <location>
        <begin position="24"/>
        <end position="75"/>
    </location>
</feature>
<organism evidence="2">
    <name type="scientific">Anopheles triannulatus</name>
    <dbReference type="NCBI Taxonomy" id="58253"/>
    <lineage>
        <taxon>Eukaryota</taxon>
        <taxon>Metazoa</taxon>
        <taxon>Ecdysozoa</taxon>
        <taxon>Arthropoda</taxon>
        <taxon>Hexapoda</taxon>
        <taxon>Insecta</taxon>
        <taxon>Pterygota</taxon>
        <taxon>Neoptera</taxon>
        <taxon>Endopterygota</taxon>
        <taxon>Diptera</taxon>
        <taxon>Nematocera</taxon>
        <taxon>Culicoidea</taxon>
        <taxon>Culicidae</taxon>
        <taxon>Anophelinae</taxon>
        <taxon>Anopheles</taxon>
    </lineage>
</organism>
<accession>A0A2M4B651</accession>
<keyword evidence="1" id="KW-0732">Signal</keyword>
<evidence type="ECO:0000313" key="2">
    <source>
        <dbReference type="EMBL" id="MBW48470.1"/>
    </source>
</evidence>
<proteinExistence type="predicted"/>
<feature type="signal peptide" evidence="1">
    <location>
        <begin position="1"/>
        <end position="23"/>
    </location>
</feature>
<sequence>MVPRTAVVRWVVLVAVEVEVSVWDLTVWDRTVWAIPAVQAAVTVDHHIPVWADRDPEVPVWWSVREAPRDHRCAG</sequence>
<dbReference type="AlphaFoldDB" id="A0A2M4B651"/>
<reference evidence="2" key="1">
    <citation type="submission" date="2018-01" db="EMBL/GenBank/DDBJ databases">
        <title>An insight into the sialome of Amazonian anophelines.</title>
        <authorList>
            <person name="Ribeiro J.M."/>
            <person name="Scarpassa V."/>
            <person name="Calvo E."/>
        </authorList>
    </citation>
    <scope>NUCLEOTIDE SEQUENCE</scope>
    <source>
        <tissue evidence="2">Salivary glands</tissue>
    </source>
</reference>